<gene>
    <name evidence="2" type="ORF">SAMN02745168_0768</name>
</gene>
<dbReference type="STRING" id="1122930.SAMN02745168_0768"/>
<sequence>MAQNMASKYESKVAERFSKKSFTDNLFNKDYNFVGVQTINVFSIDTVPLGTYAATGSDRFGSPTEVGNTLQELTLTQKPSFSLTIDKTNDADQMGSKAAGTALQRELDEVLYPAVDKYRIKRLCYGAGKVLGLASVPTADTIVDKITDGTEWLDNKLVPEENRFLLIRSDMYKALKRSDDFLNLQDLGTKALAKGHVGEVDNMMVIKVPTSYFPTGVYFIIGHKQAALGAMKLSEFFTHKNPPGLCGVRIEGMLYHDAFVLGSKCDALYVAAATANVHDAPVIAETGTDGVVSVTSSGATIYYTTDGTDPRYSSTRTLIASGGTFTLAASATVKAYAYLEASYLLPSTVTSTAITVG</sequence>
<protein>
    <submittedName>
        <fullName evidence="2">Chitobiase/beta-hexosaminidase C-terminal domain-containing protein</fullName>
    </submittedName>
</protein>
<dbReference type="RefSeq" id="WP_084233379.1">
    <property type="nucleotide sequence ID" value="NZ_FWXW01000001.1"/>
</dbReference>
<feature type="domain" description="GH29D-like beta-sandwich" evidence="1">
    <location>
        <begin position="292"/>
        <end position="338"/>
    </location>
</feature>
<accession>A0A1W1YY50</accession>
<proteinExistence type="predicted"/>
<dbReference type="AlphaFoldDB" id="A0A1W1YY50"/>
<keyword evidence="3" id="KW-1185">Reference proteome</keyword>
<dbReference type="OrthoDB" id="9770443at2"/>
<evidence type="ECO:0000313" key="2">
    <source>
        <dbReference type="EMBL" id="SMC41053.1"/>
    </source>
</evidence>
<organism evidence="2 3">
    <name type="scientific">Papillibacter cinnamivorans DSM 12816</name>
    <dbReference type="NCBI Taxonomy" id="1122930"/>
    <lineage>
        <taxon>Bacteria</taxon>
        <taxon>Bacillati</taxon>
        <taxon>Bacillota</taxon>
        <taxon>Clostridia</taxon>
        <taxon>Eubacteriales</taxon>
        <taxon>Oscillospiraceae</taxon>
        <taxon>Papillibacter</taxon>
    </lineage>
</organism>
<reference evidence="2 3" key="1">
    <citation type="submission" date="2017-04" db="EMBL/GenBank/DDBJ databases">
        <authorList>
            <person name="Afonso C.L."/>
            <person name="Miller P.J."/>
            <person name="Scott M.A."/>
            <person name="Spackman E."/>
            <person name="Goraichik I."/>
            <person name="Dimitrov K.M."/>
            <person name="Suarez D.L."/>
            <person name="Swayne D.E."/>
        </authorList>
    </citation>
    <scope>NUCLEOTIDE SEQUENCE [LARGE SCALE GENOMIC DNA]</scope>
    <source>
        <strain evidence="2 3">DSM 12816</strain>
    </source>
</reference>
<evidence type="ECO:0000259" key="1">
    <source>
        <dbReference type="Pfam" id="PF13290"/>
    </source>
</evidence>
<name>A0A1W1YY50_9FIRM</name>
<evidence type="ECO:0000313" key="3">
    <source>
        <dbReference type="Proteomes" id="UP000192790"/>
    </source>
</evidence>
<dbReference type="Proteomes" id="UP000192790">
    <property type="component" value="Unassembled WGS sequence"/>
</dbReference>
<dbReference type="InterPro" id="IPR059177">
    <property type="entry name" value="GH29D-like_dom"/>
</dbReference>
<dbReference type="Pfam" id="PF13290">
    <property type="entry name" value="CHB_HEX_C_1"/>
    <property type="match status" value="1"/>
</dbReference>
<dbReference type="EMBL" id="FWXW01000001">
    <property type="protein sequence ID" value="SMC41053.1"/>
    <property type="molecule type" value="Genomic_DNA"/>
</dbReference>